<dbReference type="GeneID" id="94826063"/>
<evidence type="ECO:0000313" key="1">
    <source>
        <dbReference type="EMBL" id="OHT13095.1"/>
    </source>
</evidence>
<protein>
    <submittedName>
        <fullName evidence="1">Uncharacterized protein</fullName>
    </submittedName>
</protein>
<evidence type="ECO:0000313" key="2">
    <source>
        <dbReference type="Proteomes" id="UP000179807"/>
    </source>
</evidence>
<comment type="caution">
    <text evidence="1">The sequence shown here is derived from an EMBL/GenBank/DDBJ whole genome shotgun (WGS) entry which is preliminary data.</text>
</comment>
<name>A0A1J4KP76_9EUKA</name>
<sequence length="452" mass="52854">MLAQREDFLLNQDFTPLKIMNAISPQYFKDSLSTETAQIIESKNNLKKVTTFVLHESEKLETINNIILFVKPRQPVRKSRGFLFISSSKELSAFWLNSGTEEKIGKFKSSSFNDKTNIIKFDLLNNNERRKFRIKSNITESLISSIFDFIDMTKTPTDPYVDFLISFSHLPSENLDIYPPFKESFRSLFISIDLGFVAKLQQMNLSSLYLNELGSILFTLFSKNDMIFYLINYLIYVEIESCVNPSDLFLRDSLLSSILLKWIQTSCFDFYEKLISYLKNNCYANDSVNKFLSDFLIVLNLKENFPISLLVIMANVFNEISRKFENQENTPYFGITRLFIAKGIRDLLKDLSPDDIKLNSINDMLEFTVNARYDEKLTVKLKSMIHEIVTQNYHDISSPKMNVEEVNKQYRNLLSFMINNSENLEKLMKKCNNFNLKPPLEVFIHNLWNYTK</sequence>
<dbReference type="Proteomes" id="UP000179807">
    <property type="component" value="Unassembled WGS sequence"/>
</dbReference>
<gene>
    <name evidence="1" type="ORF">TRFO_03536</name>
</gene>
<dbReference type="InterPro" id="IPR008936">
    <property type="entry name" value="Rho_GTPase_activation_prot"/>
</dbReference>
<dbReference type="EMBL" id="MLAK01000549">
    <property type="protein sequence ID" value="OHT13095.1"/>
    <property type="molecule type" value="Genomic_DNA"/>
</dbReference>
<dbReference type="VEuPathDB" id="TrichDB:TRFO_03536"/>
<keyword evidence="2" id="KW-1185">Reference proteome</keyword>
<reference evidence="1" key="1">
    <citation type="submission" date="2016-10" db="EMBL/GenBank/DDBJ databases">
        <authorList>
            <person name="Benchimol M."/>
            <person name="Almeida L.G."/>
            <person name="Vasconcelos A.T."/>
            <person name="Perreira-Neves A."/>
            <person name="Rosa I.A."/>
            <person name="Tasca T."/>
            <person name="Bogo M.R."/>
            <person name="de Souza W."/>
        </authorList>
    </citation>
    <scope>NUCLEOTIDE SEQUENCE [LARGE SCALE GENOMIC DNA]</scope>
    <source>
        <strain evidence="1">K</strain>
    </source>
</reference>
<dbReference type="RefSeq" id="XP_068366231.1">
    <property type="nucleotide sequence ID" value="XM_068491359.1"/>
</dbReference>
<dbReference type="SUPFAM" id="SSF48350">
    <property type="entry name" value="GTPase activation domain, GAP"/>
    <property type="match status" value="1"/>
</dbReference>
<dbReference type="AlphaFoldDB" id="A0A1J4KP76"/>
<accession>A0A1J4KP76</accession>
<proteinExistence type="predicted"/>
<organism evidence="1 2">
    <name type="scientific">Tritrichomonas foetus</name>
    <dbReference type="NCBI Taxonomy" id="1144522"/>
    <lineage>
        <taxon>Eukaryota</taxon>
        <taxon>Metamonada</taxon>
        <taxon>Parabasalia</taxon>
        <taxon>Tritrichomonadida</taxon>
        <taxon>Tritrichomonadidae</taxon>
        <taxon>Tritrichomonas</taxon>
    </lineage>
</organism>